<dbReference type="AlphaFoldDB" id="A0AB34KB90"/>
<evidence type="ECO:0000256" key="1">
    <source>
        <dbReference type="SAM" id="MobiDB-lite"/>
    </source>
</evidence>
<evidence type="ECO:0000313" key="2">
    <source>
        <dbReference type="EMBL" id="KAL1530477.1"/>
    </source>
</evidence>
<dbReference type="EMBL" id="JBGBPQ010000001">
    <property type="protein sequence ID" value="KAL1530477.1"/>
    <property type="molecule type" value="Genomic_DNA"/>
</dbReference>
<name>A0AB34KB90_PRYPA</name>
<feature type="compositionally biased region" description="Low complexity" evidence="1">
    <location>
        <begin position="442"/>
        <end position="453"/>
    </location>
</feature>
<feature type="compositionally biased region" description="Basic and acidic residues" evidence="1">
    <location>
        <begin position="287"/>
        <end position="315"/>
    </location>
</feature>
<sequence length="479" mass="53649">MAELEEDDIDAQISTGLAQLRARAQNVGPQPAIVLQPSRGSASSSAHTEDAHASAEGAPPPREPSSREDERTATREEPSSREAKRTATREEPSSREDERTATREEPSRREDERTATREERSRREIVCGAQHRASVDKEVGRQDAVEASNASTTSTAPALSRGAQAKRVAEARRKEAEAAAWQEAEEKEAEEAEKARRAAVARLRRSACDKAKREAEAEAMLKRVEERKKEKEEQLAELKRIEAAIREQRYAAGMARRSREAAVREEEAQAKARRDAEARLAQRRIQAQKDKEEAEAKAEQLEKAERARRAAEARVMKASLHKARHRDSNMSVLERLKLEQQQTGLAPPKPHHLVRLRDGKLEAETRAKRAFDKESNLLHLFEEAEPSQDEIDRENVQQQLYTDSTTEVRAEKNMHEFSWAQDQALDLLMSTMLAPPDAQPRSATSPSKKSLSSVGRVGLAARRSTAGHSMGTEGWIPWD</sequence>
<evidence type="ECO:0000313" key="3">
    <source>
        <dbReference type="Proteomes" id="UP001515480"/>
    </source>
</evidence>
<feature type="compositionally biased region" description="Basic and acidic residues" evidence="1">
    <location>
        <begin position="206"/>
        <end position="217"/>
    </location>
</feature>
<feature type="region of interest" description="Disordered" evidence="1">
    <location>
        <begin position="435"/>
        <end position="479"/>
    </location>
</feature>
<feature type="region of interest" description="Disordered" evidence="1">
    <location>
        <begin position="254"/>
        <end position="331"/>
    </location>
</feature>
<feature type="region of interest" description="Disordered" evidence="1">
    <location>
        <begin position="22"/>
        <end position="217"/>
    </location>
</feature>
<feature type="compositionally biased region" description="Basic and acidic residues" evidence="1">
    <location>
        <begin position="64"/>
        <end position="125"/>
    </location>
</feature>
<feature type="compositionally biased region" description="Basic and acidic residues" evidence="1">
    <location>
        <begin position="257"/>
        <end position="280"/>
    </location>
</feature>
<feature type="compositionally biased region" description="Basic and acidic residues" evidence="1">
    <location>
        <begin position="167"/>
        <end position="177"/>
    </location>
</feature>
<proteinExistence type="predicted"/>
<gene>
    <name evidence="2" type="ORF">AB1Y20_001379</name>
</gene>
<keyword evidence="3" id="KW-1185">Reference proteome</keyword>
<accession>A0AB34KB90</accession>
<dbReference type="Proteomes" id="UP001515480">
    <property type="component" value="Unassembled WGS sequence"/>
</dbReference>
<reference evidence="2 3" key="1">
    <citation type="journal article" date="2024" name="Science">
        <title>Giant polyketide synthase enzymes in the biosynthesis of giant marine polyether toxins.</title>
        <authorList>
            <person name="Fallon T.R."/>
            <person name="Shende V.V."/>
            <person name="Wierzbicki I.H."/>
            <person name="Pendleton A.L."/>
            <person name="Watervoot N.F."/>
            <person name="Auber R.P."/>
            <person name="Gonzalez D.J."/>
            <person name="Wisecaver J.H."/>
            <person name="Moore B.S."/>
        </authorList>
    </citation>
    <scope>NUCLEOTIDE SEQUENCE [LARGE SCALE GENOMIC DNA]</scope>
    <source>
        <strain evidence="2 3">12B1</strain>
    </source>
</reference>
<organism evidence="2 3">
    <name type="scientific">Prymnesium parvum</name>
    <name type="common">Toxic golden alga</name>
    <dbReference type="NCBI Taxonomy" id="97485"/>
    <lineage>
        <taxon>Eukaryota</taxon>
        <taxon>Haptista</taxon>
        <taxon>Haptophyta</taxon>
        <taxon>Prymnesiophyceae</taxon>
        <taxon>Prymnesiales</taxon>
        <taxon>Prymnesiaceae</taxon>
        <taxon>Prymnesium</taxon>
    </lineage>
</organism>
<comment type="caution">
    <text evidence="2">The sequence shown here is derived from an EMBL/GenBank/DDBJ whole genome shotgun (WGS) entry which is preliminary data.</text>
</comment>
<protein>
    <submittedName>
        <fullName evidence="2">Uncharacterized protein</fullName>
    </submittedName>
</protein>
<feature type="compositionally biased region" description="Low complexity" evidence="1">
    <location>
        <begin position="147"/>
        <end position="156"/>
    </location>
</feature>
<feature type="compositionally biased region" description="Basic and acidic residues" evidence="1">
    <location>
        <begin position="133"/>
        <end position="144"/>
    </location>
</feature>